<dbReference type="AlphaFoldDB" id="A0A7X9RW21"/>
<comment type="caution">
    <text evidence="1">The sequence shown here is derived from an EMBL/GenBank/DDBJ whole genome shotgun (WGS) entry which is preliminary data.</text>
</comment>
<protein>
    <submittedName>
        <fullName evidence="1">Uncharacterized protein</fullName>
    </submittedName>
</protein>
<organism evidence="1 2">
    <name type="scientific">Flammeovirga aprica JL-4</name>
    <dbReference type="NCBI Taxonomy" id="694437"/>
    <lineage>
        <taxon>Bacteria</taxon>
        <taxon>Pseudomonadati</taxon>
        <taxon>Bacteroidota</taxon>
        <taxon>Cytophagia</taxon>
        <taxon>Cytophagales</taxon>
        <taxon>Flammeovirgaceae</taxon>
        <taxon>Flammeovirga</taxon>
    </lineage>
</organism>
<evidence type="ECO:0000313" key="1">
    <source>
        <dbReference type="EMBL" id="NME69772.1"/>
    </source>
</evidence>
<dbReference type="EMBL" id="JABANE010000048">
    <property type="protein sequence ID" value="NME69772.1"/>
    <property type="molecule type" value="Genomic_DNA"/>
</dbReference>
<gene>
    <name evidence="1" type="ORF">HHU12_17485</name>
</gene>
<proteinExistence type="predicted"/>
<evidence type="ECO:0000313" key="2">
    <source>
        <dbReference type="Proteomes" id="UP000576082"/>
    </source>
</evidence>
<name>A0A7X9RW21_9BACT</name>
<keyword evidence="2" id="KW-1185">Reference proteome</keyword>
<reference evidence="1 2" key="1">
    <citation type="submission" date="2020-04" db="EMBL/GenBank/DDBJ databases">
        <title>Flammeovirga sp. SR4, a novel species isolated from seawater.</title>
        <authorList>
            <person name="Wang X."/>
        </authorList>
    </citation>
    <scope>NUCLEOTIDE SEQUENCE [LARGE SCALE GENOMIC DNA]</scope>
    <source>
        <strain evidence="1 2">ATCC 23126</strain>
    </source>
</reference>
<accession>A0A7X9RW21</accession>
<dbReference type="Proteomes" id="UP000576082">
    <property type="component" value="Unassembled WGS sequence"/>
</dbReference>
<dbReference type="RefSeq" id="WP_169658029.1">
    <property type="nucleotide sequence ID" value="NZ_JABANE010000048.1"/>
</dbReference>
<sequence>MIELIDELQKSSRLDIEKVSKSFDKIQLVEYNEIKGGMMAQLIWKDKKADKGYIFEYPNGDIDEFECFVHIPFPSENPKKPIFKHLYNITTNSNLKIIVIGG</sequence>